<name>A0A3D9SSC5_9ACTN</name>
<feature type="compositionally biased region" description="Basic and acidic residues" evidence="1">
    <location>
        <begin position="310"/>
        <end position="324"/>
    </location>
</feature>
<reference evidence="2 3" key="1">
    <citation type="submission" date="2018-08" db="EMBL/GenBank/DDBJ databases">
        <title>Sequencing the genomes of 1000 actinobacteria strains.</title>
        <authorList>
            <person name="Klenk H.-P."/>
        </authorList>
    </citation>
    <scope>NUCLEOTIDE SEQUENCE [LARGE SCALE GENOMIC DNA]</scope>
    <source>
        <strain evidence="2 3">DSM 43927</strain>
    </source>
</reference>
<accession>A0A3D9SSC5</accession>
<dbReference type="AlphaFoldDB" id="A0A3D9SSC5"/>
<feature type="compositionally biased region" description="Gly residues" evidence="1">
    <location>
        <begin position="250"/>
        <end position="268"/>
    </location>
</feature>
<feature type="compositionally biased region" description="Polar residues" evidence="1">
    <location>
        <begin position="133"/>
        <end position="144"/>
    </location>
</feature>
<feature type="region of interest" description="Disordered" evidence="1">
    <location>
        <begin position="1"/>
        <end position="36"/>
    </location>
</feature>
<feature type="region of interest" description="Disordered" evidence="1">
    <location>
        <begin position="127"/>
        <end position="170"/>
    </location>
</feature>
<dbReference type="Proteomes" id="UP000256661">
    <property type="component" value="Unassembled WGS sequence"/>
</dbReference>
<keyword evidence="3" id="KW-1185">Reference proteome</keyword>
<feature type="compositionally biased region" description="Basic and acidic residues" evidence="1">
    <location>
        <begin position="1"/>
        <end position="17"/>
    </location>
</feature>
<proteinExistence type="predicted"/>
<feature type="compositionally biased region" description="Acidic residues" evidence="1">
    <location>
        <begin position="276"/>
        <end position="290"/>
    </location>
</feature>
<evidence type="ECO:0000313" key="3">
    <source>
        <dbReference type="Proteomes" id="UP000256661"/>
    </source>
</evidence>
<sequence length="324" mass="32339">MSADRRRLDRESAERMLDAVAARPEPGRGRDAPVDDASAADPLARLLSAAAAPAADAELAGELAGEEAAVAAFAAARSAPGAPVRPRRAGFPLASLLSAKLSAAVLVLTTAGGIALASATDTLPILGDPENAPSASPTDGSTSGKAGRAPSGDAGPRPSHGSPQAPESPTVRLCRAYVVAARSNPRAAGRNPAFTGLVRAAGGAEHVGGYCSRVIKDGDGPHAGPSPRKESPTPAPDRPGRVGPPEDDGPPGGDDPGGGNGGGKGNGKTKGRPDQQSDDVPDDPPGDEGDDRTRGHKPTVPRQGGLPDGDPARRDAPSRAPDRP</sequence>
<organism evidence="2 3">
    <name type="scientific">Thermomonospora umbrina</name>
    <dbReference type="NCBI Taxonomy" id="111806"/>
    <lineage>
        <taxon>Bacteria</taxon>
        <taxon>Bacillati</taxon>
        <taxon>Actinomycetota</taxon>
        <taxon>Actinomycetes</taxon>
        <taxon>Streptosporangiales</taxon>
        <taxon>Thermomonosporaceae</taxon>
        <taxon>Thermomonospora</taxon>
    </lineage>
</organism>
<dbReference type="EMBL" id="QTTT01000001">
    <property type="protein sequence ID" value="REE95524.1"/>
    <property type="molecule type" value="Genomic_DNA"/>
</dbReference>
<gene>
    <name evidence="2" type="ORF">DFJ69_0914</name>
</gene>
<dbReference type="OrthoDB" id="3405601at2"/>
<evidence type="ECO:0000313" key="2">
    <source>
        <dbReference type="EMBL" id="REE95524.1"/>
    </source>
</evidence>
<protein>
    <submittedName>
        <fullName evidence="2">Uncharacterized protein</fullName>
    </submittedName>
</protein>
<comment type="caution">
    <text evidence="2">The sequence shown here is derived from an EMBL/GenBank/DDBJ whole genome shotgun (WGS) entry which is preliminary data.</text>
</comment>
<evidence type="ECO:0000256" key="1">
    <source>
        <dbReference type="SAM" id="MobiDB-lite"/>
    </source>
</evidence>
<dbReference type="RefSeq" id="WP_116021309.1">
    <property type="nucleotide sequence ID" value="NZ_QTTT01000001.1"/>
</dbReference>
<feature type="region of interest" description="Disordered" evidence="1">
    <location>
        <begin position="212"/>
        <end position="324"/>
    </location>
</feature>